<organism evidence="8 9">
    <name type="scientific">Vigna mungo</name>
    <name type="common">Black gram</name>
    <name type="synonym">Phaseolus mungo</name>
    <dbReference type="NCBI Taxonomy" id="3915"/>
    <lineage>
        <taxon>Eukaryota</taxon>
        <taxon>Viridiplantae</taxon>
        <taxon>Streptophyta</taxon>
        <taxon>Embryophyta</taxon>
        <taxon>Tracheophyta</taxon>
        <taxon>Spermatophyta</taxon>
        <taxon>Magnoliopsida</taxon>
        <taxon>eudicotyledons</taxon>
        <taxon>Gunneridae</taxon>
        <taxon>Pentapetalae</taxon>
        <taxon>rosids</taxon>
        <taxon>fabids</taxon>
        <taxon>Fabales</taxon>
        <taxon>Fabaceae</taxon>
        <taxon>Papilionoideae</taxon>
        <taxon>50 kb inversion clade</taxon>
        <taxon>NPAAA clade</taxon>
        <taxon>indigoferoid/millettioid clade</taxon>
        <taxon>Phaseoleae</taxon>
        <taxon>Vigna</taxon>
    </lineage>
</organism>
<dbReference type="GO" id="GO:0005351">
    <property type="term" value="F:carbohydrate:proton symporter activity"/>
    <property type="evidence" value="ECO:0007669"/>
    <property type="project" value="TreeGrafter"/>
</dbReference>
<feature type="transmembrane region" description="Helical" evidence="6">
    <location>
        <begin position="75"/>
        <end position="95"/>
    </location>
</feature>
<keyword evidence="3 6" id="KW-0812">Transmembrane</keyword>
<sequence>MAVKLRVVEVSVNGSLKYLAKDLGIIQDTVLQGWIFSAVLEFLLMLQQVHWLVHQMFFVRTMVASSLMDNQGRKSLLIISFSGMGASILLLFVSFTWKVLAPYSGTLAVLGTVFYVLSFSLGAGPVPALLLPEIFASRIRVKAISLSLGTHWISNFVTGMYFLSVVDKFRISSVYLGFATMCLVTVLYIASNVVETKGRSLEEIELALSPST</sequence>
<gene>
    <name evidence="8" type="ORF">V8G54_024918</name>
</gene>
<feature type="transmembrane region" description="Helical" evidence="6">
    <location>
        <begin position="143"/>
        <end position="163"/>
    </location>
</feature>
<evidence type="ECO:0000313" key="8">
    <source>
        <dbReference type="EMBL" id="WVZ04112.1"/>
    </source>
</evidence>
<feature type="transmembrane region" description="Helical" evidence="6">
    <location>
        <begin position="34"/>
        <end position="54"/>
    </location>
</feature>
<dbReference type="PANTHER" id="PTHR48022:SF18">
    <property type="entry name" value="MAJOR FACILITATOR, SUGAR TRANSPORTER, MAJOR FACILITATOR SUPERFAMILY-RELATED"/>
    <property type="match status" value="1"/>
</dbReference>
<comment type="similarity">
    <text evidence="2">Belongs to the major facilitator superfamily. Sugar transporter (TC 2.A.1.1) family.</text>
</comment>
<evidence type="ECO:0000256" key="5">
    <source>
        <dbReference type="ARBA" id="ARBA00023136"/>
    </source>
</evidence>
<dbReference type="GO" id="GO:0016020">
    <property type="term" value="C:membrane"/>
    <property type="evidence" value="ECO:0007669"/>
    <property type="project" value="UniProtKB-SubCell"/>
</dbReference>
<comment type="subcellular location">
    <subcellularLocation>
        <location evidence="1">Membrane</location>
        <topology evidence="1">Multi-pass membrane protein</topology>
    </subcellularLocation>
</comment>
<feature type="transmembrane region" description="Helical" evidence="6">
    <location>
        <begin position="107"/>
        <end position="131"/>
    </location>
</feature>
<feature type="transmembrane region" description="Helical" evidence="6">
    <location>
        <begin position="169"/>
        <end position="190"/>
    </location>
</feature>
<dbReference type="SUPFAM" id="SSF103473">
    <property type="entry name" value="MFS general substrate transporter"/>
    <property type="match status" value="1"/>
</dbReference>
<feature type="domain" description="Major facilitator superfamily (MFS) profile" evidence="7">
    <location>
        <begin position="1"/>
        <end position="197"/>
    </location>
</feature>
<dbReference type="InterPro" id="IPR005828">
    <property type="entry name" value="MFS_sugar_transport-like"/>
</dbReference>
<evidence type="ECO:0000256" key="1">
    <source>
        <dbReference type="ARBA" id="ARBA00004141"/>
    </source>
</evidence>
<dbReference type="Gene3D" id="1.20.1250.20">
    <property type="entry name" value="MFS general substrate transporter like domains"/>
    <property type="match status" value="1"/>
</dbReference>
<evidence type="ECO:0000259" key="7">
    <source>
        <dbReference type="PROSITE" id="PS50850"/>
    </source>
</evidence>
<keyword evidence="4 6" id="KW-1133">Transmembrane helix</keyword>
<accession>A0AAQ3RRR8</accession>
<proteinExistence type="inferred from homology"/>
<name>A0AAQ3RRR8_VIGMU</name>
<dbReference type="PROSITE" id="PS50850">
    <property type="entry name" value="MFS"/>
    <property type="match status" value="1"/>
</dbReference>
<dbReference type="InterPro" id="IPR050360">
    <property type="entry name" value="MFS_Sugar_Transporters"/>
</dbReference>
<dbReference type="Proteomes" id="UP001374535">
    <property type="component" value="Chromosome 7"/>
</dbReference>
<evidence type="ECO:0000256" key="3">
    <source>
        <dbReference type="ARBA" id="ARBA00022692"/>
    </source>
</evidence>
<dbReference type="EMBL" id="CP144694">
    <property type="protein sequence ID" value="WVZ04112.1"/>
    <property type="molecule type" value="Genomic_DNA"/>
</dbReference>
<keyword evidence="9" id="KW-1185">Reference proteome</keyword>
<evidence type="ECO:0000256" key="4">
    <source>
        <dbReference type="ARBA" id="ARBA00022989"/>
    </source>
</evidence>
<reference evidence="8 9" key="1">
    <citation type="journal article" date="2023" name="Life. Sci Alliance">
        <title>Evolutionary insights into 3D genome organization and epigenetic landscape of Vigna mungo.</title>
        <authorList>
            <person name="Junaid A."/>
            <person name="Singh B."/>
            <person name="Bhatia S."/>
        </authorList>
    </citation>
    <scope>NUCLEOTIDE SEQUENCE [LARGE SCALE GENOMIC DNA]</scope>
    <source>
        <strain evidence="8">Urdbean</strain>
    </source>
</reference>
<keyword evidence="5 6" id="KW-0472">Membrane</keyword>
<dbReference type="InterPro" id="IPR036259">
    <property type="entry name" value="MFS_trans_sf"/>
</dbReference>
<dbReference type="InterPro" id="IPR020846">
    <property type="entry name" value="MFS_dom"/>
</dbReference>
<dbReference type="AlphaFoldDB" id="A0AAQ3RRR8"/>
<dbReference type="Pfam" id="PF00083">
    <property type="entry name" value="Sugar_tr"/>
    <property type="match status" value="1"/>
</dbReference>
<dbReference type="PANTHER" id="PTHR48022">
    <property type="entry name" value="PLASTIDIC GLUCOSE TRANSPORTER 4"/>
    <property type="match status" value="1"/>
</dbReference>
<evidence type="ECO:0000256" key="6">
    <source>
        <dbReference type="SAM" id="Phobius"/>
    </source>
</evidence>
<protein>
    <recommendedName>
        <fullName evidence="7">Major facilitator superfamily (MFS) profile domain-containing protein</fullName>
    </recommendedName>
</protein>
<evidence type="ECO:0000313" key="9">
    <source>
        <dbReference type="Proteomes" id="UP001374535"/>
    </source>
</evidence>
<evidence type="ECO:0000256" key="2">
    <source>
        <dbReference type="ARBA" id="ARBA00010992"/>
    </source>
</evidence>